<dbReference type="SMART" id="SM00554">
    <property type="entry name" value="FAS1"/>
    <property type="match status" value="1"/>
</dbReference>
<dbReference type="PANTHER" id="PTHR10900:SF77">
    <property type="entry name" value="FI19380P1"/>
    <property type="match status" value="1"/>
</dbReference>
<evidence type="ECO:0000313" key="4">
    <source>
        <dbReference type="EMBL" id="CAB4747320.1"/>
    </source>
</evidence>
<dbReference type="EMBL" id="CAEZSF010000048">
    <property type="protein sequence ID" value="CAB4535090.1"/>
    <property type="molecule type" value="Genomic_DNA"/>
</dbReference>
<dbReference type="Pfam" id="PF02469">
    <property type="entry name" value="Fasciclin"/>
    <property type="match status" value="1"/>
</dbReference>
<dbReference type="SUPFAM" id="SSF82153">
    <property type="entry name" value="FAS1 domain"/>
    <property type="match status" value="1"/>
</dbReference>
<sequence length="214" mass="20616">MRKSLVVTVAALAVVIGGFSSTAGAQSDATENIVQIAQGNPELSTLVTAVTAAGLVETLSGPGPFTVFAPTNAAFAALPAGTLDTLLADPKGDLATILKLHVMSGAVDSKAAIAAAGGTVETLGGPVTVELVGDKLVVGGATVVTADIQASNGVVHVIDAVIVKPASPTGVSAGNSGVAASSGTTGLLLALVAGVAVIGIGTSSLVLAKSRRRS</sequence>
<organism evidence="5">
    <name type="scientific">freshwater metagenome</name>
    <dbReference type="NCBI Taxonomy" id="449393"/>
    <lineage>
        <taxon>unclassified sequences</taxon>
        <taxon>metagenomes</taxon>
        <taxon>ecological metagenomes</taxon>
    </lineage>
</organism>
<gene>
    <name evidence="3" type="ORF">UFOPK1358_00679</name>
    <name evidence="4" type="ORF">UFOPK2766_01440</name>
    <name evidence="5" type="ORF">UFOPK3519_00615</name>
</gene>
<proteinExistence type="predicted"/>
<evidence type="ECO:0000259" key="2">
    <source>
        <dbReference type="PROSITE" id="PS50213"/>
    </source>
</evidence>
<accession>A0A6J7FYA5</accession>
<dbReference type="FunFam" id="2.30.180.10:FF:000032">
    <property type="entry name" value="Fasciclin domain-containing protein, putative"/>
    <property type="match status" value="1"/>
</dbReference>
<feature type="transmembrane region" description="Helical" evidence="1">
    <location>
        <begin position="186"/>
        <end position="208"/>
    </location>
</feature>
<keyword evidence="1" id="KW-0812">Transmembrane</keyword>
<dbReference type="InterPro" id="IPR036378">
    <property type="entry name" value="FAS1_dom_sf"/>
</dbReference>
<evidence type="ECO:0000256" key="1">
    <source>
        <dbReference type="SAM" id="Phobius"/>
    </source>
</evidence>
<dbReference type="AlphaFoldDB" id="A0A6J7FYA5"/>
<dbReference type="EMBL" id="CAEZYU010000066">
    <property type="protein sequence ID" value="CAB4747320.1"/>
    <property type="molecule type" value="Genomic_DNA"/>
</dbReference>
<protein>
    <submittedName>
        <fullName evidence="5">Unannotated protein</fullName>
    </submittedName>
</protein>
<name>A0A6J7FYA5_9ZZZZ</name>
<dbReference type="InterPro" id="IPR050904">
    <property type="entry name" value="Adhesion/Biosynth-related"/>
</dbReference>
<evidence type="ECO:0000313" key="5">
    <source>
        <dbReference type="EMBL" id="CAB4896599.1"/>
    </source>
</evidence>
<dbReference type="EMBL" id="CAFBMG010000033">
    <property type="protein sequence ID" value="CAB4896599.1"/>
    <property type="molecule type" value="Genomic_DNA"/>
</dbReference>
<evidence type="ECO:0000313" key="3">
    <source>
        <dbReference type="EMBL" id="CAB4535090.1"/>
    </source>
</evidence>
<keyword evidence="1" id="KW-0472">Membrane</keyword>
<dbReference type="GO" id="GO:0005615">
    <property type="term" value="C:extracellular space"/>
    <property type="evidence" value="ECO:0007669"/>
    <property type="project" value="TreeGrafter"/>
</dbReference>
<feature type="domain" description="FAS1" evidence="2">
    <location>
        <begin position="30"/>
        <end position="162"/>
    </location>
</feature>
<dbReference type="PROSITE" id="PS50213">
    <property type="entry name" value="FAS1"/>
    <property type="match status" value="1"/>
</dbReference>
<dbReference type="InterPro" id="IPR000782">
    <property type="entry name" value="FAS1_domain"/>
</dbReference>
<keyword evidence="1" id="KW-1133">Transmembrane helix</keyword>
<dbReference type="Gene3D" id="2.30.180.10">
    <property type="entry name" value="FAS1 domain"/>
    <property type="match status" value="1"/>
</dbReference>
<dbReference type="PANTHER" id="PTHR10900">
    <property type="entry name" value="PERIOSTIN-RELATED"/>
    <property type="match status" value="1"/>
</dbReference>
<reference evidence="5" key="1">
    <citation type="submission" date="2020-05" db="EMBL/GenBank/DDBJ databases">
        <authorList>
            <person name="Chiriac C."/>
            <person name="Salcher M."/>
            <person name="Ghai R."/>
            <person name="Kavagutti S V."/>
        </authorList>
    </citation>
    <scope>NUCLEOTIDE SEQUENCE</scope>
</reference>